<proteinExistence type="predicted"/>
<feature type="transmembrane region" description="Helical" evidence="1">
    <location>
        <begin position="301"/>
        <end position="319"/>
    </location>
</feature>
<protein>
    <recommendedName>
        <fullName evidence="4">Cell division protein</fullName>
    </recommendedName>
</protein>
<organism evidence="2 3">
    <name type="scientific">Lactiplantibacillus pentosus</name>
    <name type="common">Lactobacillus pentosus</name>
    <dbReference type="NCBI Taxonomy" id="1589"/>
    <lineage>
        <taxon>Bacteria</taxon>
        <taxon>Bacillati</taxon>
        <taxon>Bacillota</taxon>
        <taxon>Bacilli</taxon>
        <taxon>Lactobacillales</taxon>
        <taxon>Lactobacillaceae</taxon>
        <taxon>Lactiplantibacillus</taxon>
    </lineage>
</organism>
<name>A0AAW8VVJ0_LACPE</name>
<feature type="transmembrane region" description="Helical" evidence="1">
    <location>
        <begin position="75"/>
        <end position="101"/>
    </location>
</feature>
<gene>
    <name evidence="2" type="ORF">RI536_05575</name>
</gene>
<evidence type="ECO:0000313" key="3">
    <source>
        <dbReference type="Proteomes" id="UP001267003"/>
    </source>
</evidence>
<keyword evidence="1" id="KW-0472">Membrane</keyword>
<feature type="transmembrane region" description="Helical" evidence="1">
    <location>
        <begin position="219"/>
        <end position="238"/>
    </location>
</feature>
<feature type="transmembrane region" description="Helical" evidence="1">
    <location>
        <begin position="339"/>
        <end position="356"/>
    </location>
</feature>
<keyword evidence="1" id="KW-0812">Transmembrane</keyword>
<dbReference type="EMBL" id="JAVLAQ010000001">
    <property type="protein sequence ID" value="MDT6989572.1"/>
    <property type="molecule type" value="Genomic_DNA"/>
</dbReference>
<reference evidence="2" key="1">
    <citation type="submission" date="2023-08" db="EMBL/GenBank/DDBJ databases">
        <authorList>
            <person name="Page C.A."/>
            <person name="Perez-Diaz I.M."/>
        </authorList>
    </citation>
    <scope>NUCLEOTIDE SEQUENCE</scope>
    <source>
        <strain evidence="2">7.8.46</strain>
    </source>
</reference>
<evidence type="ECO:0000256" key="1">
    <source>
        <dbReference type="SAM" id="Phobius"/>
    </source>
</evidence>
<dbReference type="RefSeq" id="WP_216780714.1">
    <property type="nucleotide sequence ID" value="NZ_JAGXBR010000031.1"/>
</dbReference>
<comment type="caution">
    <text evidence="2">The sequence shown here is derived from an EMBL/GenBank/DDBJ whole genome shotgun (WGS) entry which is preliminary data.</text>
</comment>
<feature type="transmembrane region" description="Helical" evidence="1">
    <location>
        <begin position="176"/>
        <end position="199"/>
    </location>
</feature>
<dbReference type="Proteomes" id="UP001267003">
    <property type="component" value="Unassembled WGS sequence"/>
</dbReference>
<evidence type="ECO:0008006" key="4">
    <source>
        <dbReference type="Google" id="ProtNLM"/>
    </source>
</evidence>
<evidence type="ECO:0000313" key="2">
    <source>
        <dbReference type="EMBL" id="MDT6989572.1"/>
    </source>
</evidence>
<feature type="transmembrane region" description="Helical" evidence="1">
    <location>
        <begin position="275"/>
        <end position="295"/>
    </location>
</feature>
<feature type="transmembrane region" description="Helical" evidence="1">
    <location>
        <begin position="122"/>
        <end position="141"/>
    </location>
</feature>
<sequence length="590" mass="66259">MSKNRTAVTILTLSTLVLISPLVLNQHAILGVDGYFQYNRIYEAAMQIRHGNFSFINLYSFQQAGRVVNSLYSPLITYLAGSLLLLLGTWFKFQLVSNFLLYFTSGYLMYRAAQKLHLPKKLSISLGVIFLSSNAVYGFILGTTWRTVALGLLPMFVGPIIDLYKGEWTLTKMLKLGVMVGFFAQFQVLTIVLFLPFLVPFAVHGLWQTKYRVNSLLNLLAGALFAVILSLNALLPILEVYRGNTLISPVAMDLVDNASKILQPLYTGVESSSDIVLTVIVYTMIVGLILFWSQLKPFTKLFSITALVYVIIGTALFPWDLVQKTMPVLQSYLQMPRRISLAGTPFLIVATALVYYEAARDTESQSLKKGVMVTGLVLGVLSLSLCTQKVAHNVHFTTQETTSLADGLHTPKVNVHSKLTRISQLQPAFHTRDLSVLIAQVDRTTPDYVPVTHKIANLPAVYSQVYRQYTQKFSAQRQHFKYKVIHKGIQVSWNAKHAKMRELPVTAYKRTVLTLNGRRINAAQIKHHWVGNISIQQKVGRNVLTISYADSFITKLGDFMAEILWLAIAVLLILAKLPDWQRIRVKATQV</sequence>
<accession>A0AAW8VVJ0</accession>
<dbReference type="AlphaFoldDB" id="A0AAW8VVJ0"/>
<keyword evidence="1" id="KW-1133">Transmembrane helix</keyword>